<dbReference type="EMBL" id="CM046131">
    <property type="protein sequence ID" value="KAI8430745.1"/>
    <property type="molecule type" value="Genomic_DNA"/>
</dbReference>
<evidence type="ECO:0000313" key="2">
    <source>
        <dbReference type="Proteomes" id="UP001064048"/>
    </source>
</evidence>
<protein>
    <submittedName>
        <fullName evidence="1">Uncharacterized protein</fullName>
    </submittedName>
</protein>
<dbReference type="Proteomes" id="UP001064048">
    <property type="component" value="Chromosome Z"/>
</dbReference>
<comment type="caution">
    <text evidence="1">The sequence shown here is derived from an EMBL/GenBank/DDBJ whole genome shotgun (WGS) entry which is preliminary data.</text>
</comment>
<accession>A0ACC0K3K5</accession>
<evidence type="ECO:0000313" key="1">
    <source>
        <dbReference type="EMBL" id="KAI8430745.1"/>
    </source>
</evidence>
<keyword evidence="2" id="KW-1185">Reference proteome</keyword>
<proteinExistence type="predicted"/>
<sequence>MDIAGSGRSGLQPSGPLTVDSVNRPPGKSAACVRRRSKTHVLHVTPPSTDTAVAICQTRPAPNDISIFPAKDHFNRNMGIISPNEVDVAETGALDDVVCDVTRLQPSGPLTVDSVNRPPGKSAACVRRRSKTHVLHVTPPSTDTAVAICQTRPAPNDISIFPAKDHFNRNMGIISPNEVDVAETGALDDVIWGMIADIKSNPIIAMLEIFIAKIVNCSKRREILKASALHFTQPFPPLDEEIRKRLGIPTTGPYTKDNMPPFYYEDEELKNDLKNIITKHYPPEPWNVPTPILSTPNTLSSSFISIITSETTLPTPEPVKTPDPTLSEVMFVVVSNTVDKAIYSRVDDLALRYDTAYVEVMKAVEEAMEIPVEVIKTDIAELFFGAYNIYKKPPPRPCKCHPQFGYNRFPKDRFGIYLPREEQFGNESVTAPPAMAEEEPAEEPAGAAAGAAASVKSGRTRRTRVYDCNYDKGESYYRPVLDRLDGKSPSVAVDHPDRERIRNDVENRIKSALDDIEAPRDELFDSRGARAPRGRPLSSALEEDDLSEDITESLKRLRAGKKQSRFAEDIDFENSVSNLENRMRISDKILETVGIGQSEVSGARRALQENEERTEKRIARRLNEENSLTKWSVLKGEEESAASQRAKASRARLTDLEDEMSEMTERSAAREKRAARLRALVADSDASESTLQASKITIRAEREKKQVTF</sequence>
<name>A0ACC0K3K5_CHOFU</name>
<reference evidence="1 2" key="1">
    <citation type="journal article" date="2022" name="Genome Biol. Evol.">
        <title>The Spruce Budworm Genome: Reconstructing the Evolutionary History of Antifreeze Proteins.</title>
        <authorList>
            <person name="Beliveau C."/>
            <person name="Gagne P."/>
            <person name="Picq S."/>
            <person name="Vernygora O."/>
            <person name="Keeling C.I."/>
            <person name="Pinkney K."/>
            <person name="Doucet D."/>
            <person name="Wen F."/>
            <person name="Johnston J.S."/>
            <person name="Maaroufi H."/>
            <person name="Boyle B."/>
            <person name="Laroche J."/>
            <person name="Dewar K."/>
            <person name="Juretic N."/>
            <person name="Blackburn G."/>
            <person name="Nisole A."/>
            <person name="Brunet B."/>
            <person name="Brandao M."/>
            <person name="Lumley L."/>
            <person name="Duan J."/>
            <person name="Quan G."/>
            <person name="Lucarotti C.J."/>
            <person name="Roe A.D."/>
            <person name="Sperling F.A.H."/>
            <person name="Levesque R.C."/>
            <person name="Cusson M."/>
        </authorList>
    </citation>
    <scope>NUCLEOTIDE SEQUENCE [LARGE SCALE GENOMIC DNA]</scope>
    <source>
        <strain evidence="1">Glfc:IPQL:Cfum</strain>
    </source>
</reference>
<organism evidence="1 2">
    <name type="scientific">Choristoneura fumiferana</name>
    <name type="common">Spruce budworm moth</name>
    <name type="synonym">Archips fumiferana</name>
    <dbReference type="NCBI Taxonomy" id="7141"/>
    <lineage>
        <taxon>Eukaryota</taxon>
        <taxon>Metazoa</taxon>
        <taxon>Ecdysozoa</taxon>
        <taxon>Arthropoda</taxon>
        <taxon>Hexapoda</taxon>
        <taxon>Insecta</taxon>
        <taxon>Pterygota</taxon>
        <taxon>Neoptera</taxon>
        <taxon>Endopterygota</taxon>
        <taxon>Lepidoptera</taxon>
        <taxon>Glossata</taxon>
        <taxon>Ditrysia</taxon>
        <taxon>Tortricoidea</taxon>
        <taxon>Tortricidae</taxon>
        <taxon>Tortricinae</taxon>
        <taxon>Choristoneura</taxon>
    </lineage>
</organism>
<gene>
    <name evidence="1" type="ORF">MSG28_000919</name>
</gene>